<protein>
    <submittedName>
        <fullName evidence="1">Uncharacterized protein</fullName>
    </submittedName>
</protein>
<comment type="caution">
    <text evidence="1">The sequence shown here is derived from an EMBL/GenBank/DDBJ whole genome shotgun (WGS) entry which is preliminary data.</text>
</comment>
<name>A0A4Z2EAJ9_9TELE</name>
<organism evidence="1 2">
    <name type="scientific">Liparis tanakae</name>
    <name type="common">Tanaka's snailfish</name>
    <dbReference type="NCBI Taxonomy" id="230148"/>
    <lineage>
        <taxon>Eukaryota</taxon>
        <taxon>Metazoa</taxon>
        <taxon>Chordata</taxon>
        <taxon>Craniata</taxon>
        <taxon>Vertebrata</taxon>
        <taxon>Euteleostomi</taxon>
        <taxon>Actinopterygii</taxon>
        <taxon>Neopterygii</taxon>
        <taxon>Teleostei</taxon>
        <taxon>Neoteleostei</taxon>
        <taxon>Acanthomorphata</taxon>
        <taxon>Eupercaria</taxon>
        <taxon>Perciformes</taxon>
        <taxon>Cottioidei</taxon>
        <taxon>Cottales</taxon>
        <taxon>Liparidae</taxon>
        <taxon>Liparis</taxon>
    </lineage>
</organism>
<reference evidence="1 2" key="1">
    <citation type="submission" date="2019-03" db="EMBL/GenBank/DDBJ databases">
        <title>First draft genome of Liparis tanakae, snailfish: a comprehensive survey of snailfish specific genes.</title>
        <authorList>
            <person name="Kim W."/>
            <person name="Song I."/>
            <person name="Jeong J.-H."/>
            <person name="Kim D."/>
            <person name="Kim S."/>
            <person name="Ryu S."/>
            <person name="Song J.Y."/>
            <person name="Lee S.K."/>
        </authorList>
    </citation>
    <scope>NUCLEOTIDE SEQUENCE [LARGE SCALE GENOMIC DNA]</scope>
    <source>
        <tissue evidence="1">Muscle</tissue>
    </source>
</reference>
<accession>A0A4Z2EAJ9</accession>
<proteinExistence type="predicted"/>
<dbReference type="AlphaFoldDB" id="A0A4Z2EAJ9"/>
<evidence type="ECO:0000313" key="1">
    <source>
        <dbReference type="EMBL" id="TNN25564.1"/>
    </source>
</evidence>
<dbReference type="Proteomes" id="UP000314294">
    <property type="component" value="Unassembled WGS sequence"/>
</dbReference>
<gene>
    <name evidence="1" type="ORF">EYF80_064305</name>
</gene>
<keyword evidence="2" id="KW-1185">Reference proteome</keyword>
<sequence length="107" mass="11724">MKSMQLTHFLLRCHDIIILTSKVPPPMSPASNIRFPQRLLAPFFCYFLCLSTSSSQPSSTVCSTSSCPPLPPLPPPHPPPIKEKHVGCELLLVGLDFSGSDLKSQHV</sequence>
<evidence type="ECO:0000313" key="2">
    <source>
        <dbReference type="Proteomes" id="UP000314294"/>
    </source>
</evidence>
<dbReference type="EMBL" id="SRLO01012199">
    <property type="protein sequence ID" value="TNN25564.1"/>
    <property type="molecule type" value="Genomic_DNA"/>
</dbReference>